<dbReference type="EMBL" id="JAACJM010000171">
    <property type="protein sequence ID" value="KAF5340840.1"/>
    <property type="molecule type" value="Genomic_DNA"/>
</dbReference>
<organism evidence="2 3">
    <name type="scientific">Tetrapyrgos nigripes</name>
    <dbReference type="NCBI Taxonomy" id="182062"/>
    <lineage>
        <taxon>Eukaryota</taxon>
        <taxon>Fungi</taxon>
        <taxon>Dikarya</taxon>
        <taxon>Basidiomycota</taxon>
        <taxon>Agaricomycotina</taxon>
        <taxon>Agaricomycetes</taxon>
        <taxon>Agaricomycetidae</taxon>
        <taxon>Agaricales</taxon>
        <taxon>Marasmiineae</taxon>
        <taxon>Marasmiaceae</taxon>
        <taxon>Tetrapyrgos</taxon>
    </lineage>
</organism>
<name>A0A8H5FKS2_9AGAR</name>
<dbReference type="Proteomes" id="UP000559256">
    <property type="component" value="Unassembled WGS sequence"/>
</dbReference>
<dbReference type="OrthoDB" id="2786563at2759"/>
<comment type="caution">
    <text evidence="2">The sequence shown here is derived from an EMBL/GenBank/DDBJ whole genome shotgun (WGS) entry which is preliminary data.</text>
</comment>
<gene>
    <name evidence="2" type="ORF">D9758_016599</name>
</gene>
<evidence type="ECO:0000313" key="3">
    <source>
        <dbReference type="Proteomes" id="UP000559256"/>
    </source>
</evidence>
<protein>
    <submittedName>
        <fullName evidence="2">Uncharacterized protein</fullName>
    </submittedName>
</protein>
<accession>A0A8H5FKS2</accession>
<sequence length="145" mass="15286">MRVQRDVACRSDGSLSLAIPVALFPAFPPPAPTLAPTVSVNVNVNSSPIQAPRYLPALPSPTLPTSPSPVTLLSQGLSTLPSLFTISTQLPKEWNDVLLTVSKNERLEKILLRSARPTATPGSKKMSSDASAFGVSPQRGRTGSV</sequence>
<keyword evidence="3" id="KW-1185">Reference proteome</keyword>
<proteinExistence type="predicted"/>
<reference evidence="2 3" key="1">
    <citation type="journal article" date="2020" name="ISME J.">
        <title>Uncovering the hidden diversity of litter-decomposition mechanisms in mushroom-forming fungi.</title>
        <authorList>
            <person name="Floudas D."/>
            <person name="Bentzer J."/>
            <person name="Ahren D."/>
            <person name="Johansson T."/>
            <person name="Persson P."/>
            <person name="Tunlid A."/>
        </authorList>
    </citation>
    <scope>NUCLEOTIDE SEQUENCE [LARGE SCALE GENOMIC DNA]</scope>
    <source>
        <strain evidence="2 3">CBS 291.85</strain>
    </source>
</reference>
<evidence type="ECO:0000256" key="1">
    <source>
        <dbReference type="SAM" id="MobiDB-lite"/>
    </source>
</evidence>
<evidence type="ECO:0000313" key="2">
    <source>
        <dbReference type="EMBL" id="KAF5340840.1"/>
    </source>
</evidence>
<feature type="region of interest" description="Disordered" evidence="1">
    <location>
        <begin position="115"/>
        <end position="145"/>
    </location>
</feature>
<dbReference type="AlphaFoldDB" id="A0A8H5FKS2"/>